<dbReference type="SUPFAM" id="SSF49503">
    <property type="entry name" value="Cupredoxins"/>
    <property type="match status" value="1"/>
</dbReference>
<proteinExistence type="predicted"/>
<evidence type="ECO:0000313" key="3">
    <source>
        <dbReference type="Proteomes" id="UP001596087"/>
    </source>
</evidence>
<keyword evidence="3" id="KW-1185">Reference proteome</keyword>
<evidence type="ECO:0000313" key="2">
    <source>
        <dbReference type="EMBL" id="MFC5175822.1"/>
    </source>
</evidence>
<gene>
    <name evidence="2" type="ORF">ACFPGP_04000</name>
</gene>
<keyword evidence="1" id="KW-0732">Signal</keyword>
<accession>A0ABW0BFR3</accession>
<sequence length="118" mass="13035">MTHRRIADALATGVAGALLVTLPAAPASAARTTLRGSVHDDFDSLRVGDRTVTHGRYRIVVRDASTMHNWHISGEGVDKRTTVGGTGRWVWKVRLRPGTYKIVCDPHHQQMKLRLTVT</sequence>
<dbReference type="Gene3D" id="2.60.40.420">
    <property type="entry name" value="Cupredoxins - blue copper proteins"/>
    <property type="match status" value="1"/>
</dbReference>
<feature type="signal peptide" evidence="1">
    <location>
        <begin position="1"/>
        <end position="29"/>
    </location>
</feature>
<dbReference type="Proteomes" id="UP001596087">
    <property type="component" value="Unassembled WGS sequence"/>
</dbReference>
<protein>
    <recommendedName>
        <fullName evidence="4">Blue (type 1) copper domain-containing protein</fullName>
    </recommendedName>
</protein>
<dbReference type="RefSeq" id="WP_378587201.1">
    <property type="nucleotide sequence ID" value="NZ_JBHSKD010000004.1"/>
</dbReference>
<feature type="chain" id="PRO_5046124559" description="Blue (type 1) copper domain-containing protein" evidence="1">
    <location>
        <begin position="30"/>
        <end position="118"/>
    </location>
</feature>
<name>A0ABW0BFR3_9ACTN</name>
<evidence type="ECO:0000256" key="1">
    <source>
        <dbReference type="SAM" id="SignalP"/>
    </source>
</evidence>
<reference evidence="3" key="1">
    <citation type="journal article" date="2019" name="Int. J. Syst. Evol. Microbiol.">
        <title>The Global Catalogue of Microorganisms (GCM) 10K type strain sequencing project: providing services to taxonomists for standard genome sequencing and annotation.</title>
        <authorList>
            <consortium name="The Broad Institute Genomics Platform"/>
            <consortium name="The Broad Institute Genome Sequencing Center for Infectious Disease"/>
            <person name="Wu L."/>
            <person name="Ma J."/>
        </authorList>
    </citation>
    <scope>NUCLEOTIDE SEQUENCE [LARGE SCALE GENOMIC DNA]</scope>
    <source>
        <strain evidence="3">DFY41</strain>
    </source>
</reference>
<dbReference type="EMBL" id="JBHSKD010000004">
    <property type="protein sequence ID" value="MFC5175822.1"/>
    <property type="molecule type" value="Genomic_DNA"/>
</dbReference>
<evidence type="ECO:0008006" key="4">
    <source>
        <dbReference type="Google" id="ProtNLM"/>
    </source>
</evidence>
<dbReference type="InterPro" id="IPR008972">
    <property type="entry name" value="Cupredoxin"/>
</dbReference>
<organism evidence="2 3">
    <name type="scientific">Nocardioides taihuensis</name>
    <dbReference type="NCBI Taxonomy" id="1835606"/>
    <lineage>
        <taxon>Bacteria</taxon>
        <taxon>Bacillati</taxon>
        <taxon>Actinomycetota</taxon>
        <taxon>Actinomycetes</taxon>
        <taxon>Propionibacteriales</taxon>
        <taxon>Nocardioidaceae</taxon>
        <taxon>Nocardioides</taxon>
    </lineage>
</organism>
<comment type="caution">
    <text evidence="2">The sequence shown here is derived from an EMBL/GenBank/DDBJ whole genome shotgun (WGS) entry which is preliminary data.</text>
</comment>